<dbReference type="OrthoDB" id="10531262at2759"/>
<reference evidence="4" key="2">
    <citation type="submission" date="2020-04" db="EMBL/GenBank/DDBJ databases">
        <authorList>
            <consortium name="NCBI Genome Project"/>
        </authorList>
    </citation>
    <scope>NUCLEOTIDE SEQUENCE</scope>
    <source>
        <strain evidence="4">CBS 304.34</strain>
    </source>
</reference>
<name>A0A6A6YW20_9PEZI</name>
<evidence type="ECO:0000313" key="4">
    <source>
        <dbReference type="RefSeq" id="XP_033579547.1"/>
    </source>
</evidence>
<dbReference type="AlphaFoldDB" id="A0A6A6YW20"/>
<reference evidence="2 4" key="1">
    <citation type="journal article" date="2020" name="Stud. Mycol.">
        <title>101 Dothideomycetes genomes: a test case for predicting lifestyles and emergence of pathogens.</title>
        <authorList>
            <person name="Haridas S."/>
            <person name="Albert R."/>
            <person name="Binder M."/>
            <person name="Bloem J."/>
            <person name="Labutti K."/>
            <person name="Salamov A."/>
            <person name="Andreopoulos B."/>
            <person name="Baker S."/>
            <person name="Barry K."/>
            <person name="Bills G."/>
            <person name="Bluhm B."/>
            <person name="Cannon C."/>
            <person name="Castanera R."/>
            <person name="Culley D."/>
            <person name="Daum C."/>
            <person name="Ezra D."/>
            <person name="Gonzalez J."/>
            <person name="Henrissat B."/>
            <person name="Kuo A."/>
            <person name="Liang C."/>
            <person name="Lipzen A."/>
            <person name="Lutzoni F."/>
            <person name="Magnuson J."/>
            <person name="Mondo S."/>
            <person name="Nolan M."/>
            <person name="Ohm R."/>
            <person name="Pangilinan J."/>
            <person name="Park H.-J."/>
            <person name="Ramirez L."/>
            <person name="Alfaro M."/>
            <person name="Sun H."/>
            <person name="Tritt A."/>
            <person name="Yoshinaga Y."/>
            <person name="Zwiers L.-H."/>
            <person name="Turgeon B."/>
            <person name="Goodwin S."/>
            <person name="Spatafora J."/>
            <person name="Crous P."/>
            <person name="Grigoriev I."/>
        </authorList>
    </citation>
    <scope>NUCLEOTIDE SEQUENCE</scope>
    <source>
        <strain evidence="2 4">CBS 304.34</strain>
    </source>
</reference>
<keyword evidence="1" id="KW-0732">Signal</keyword>
<evidence type="ECO:0000313" key="3">
    <source>
        <dbReference type="Proteomes" id="UP000504636"/>
    </source>
</evidence>
<evidence type="ECO:0000256" key="1">
    <source>
        <dbReference type="SAM" id="SignalP"/>
    </source>
</evidence>
<dbReference type="Proteomes" id="UP000504636">
    <property type="component" value="Unplaced"/>
</dbReference>
<accession>A0A6A6YW20</accession>
<reference evidence="4" key="3">
    <citation type="submission" date="2025-04" db="UniProtKB">
        <authorList>
            <consortium name="RefSeq"/>
        </authorList>
    </citation>
    <scope>IDENTIFICATION</scope>
    <source>
        <strain evidence="4">CBS 304.34</strain>
    </source>
</reference>
<feature type="chain" id="PRO_5044629367" description="Fungal calcium binding protein domain-containing protein" evidence="1">
    <location>
        <begin position="20"/>
        <end position="79"/>
    </location>
</feature>
<evidence type="ECO:0008006" key="5">
    <source>
        <dbReference type="Google" id="ProtNLM"/>
    </source>
</evidence>
<protein>
    <recommendedName>
        <fullName evidence="5">Fungal calcium binding protein domain-containing protein</fullName>
    </recommendedName>
</protein>
<gene>
    <name evidence="2 4" type="ORF">BDZ99DRAFT_461243</name>
</gene>
<sequence>MKFNVLLAVVGALGVVASAVPTQPAVNSAGVELSAVLNGMDGMDLSAVTTLSDPQVDATCGDCFNAYIECCAVSLPRST</sequence>
<dbReference type="RefSeq" id="XP_033579547.1">
    <property type="nucleotide sequence ID" value="XM_033719581.1"/>
</dbReference>
<organism evidence="2">
    <name type="scientific">Mytilinidion resinicola</name>
    <dbReference type="NCBI Taxonomy" id="574789"/>
    <lineage>
        <taxon>Eukaryota</taxon>
        <taxon>Fungi</taxon>
        <taxon>Dikarya</taxon>
        <taxon>Ascomycota</taxon>
        <taxon>Pezizomycotina</taxon>
        <taxon>Dothideomycetes</taxon>
        <taxon>Pleosporomycetidae</taxon>
        <taxon>Mytilinidiales</taxon>
        <taxon>Mytilinidiaceae</taxon>
        <taxon>Mytilinidion</taxon>
    </lineage>
</organism>
<dbReference type="GeneID" id="54460474"/>
<proteinExistence type="predicted"/>
<keyword evidence="3" id="KW-1185">Reference proteome</keyword>
<evidence type="ECO:0000313" key="2">
    <source>
        <dbReference type="EMBL" id="KAF2812583.1"/>
    </source>
</evidence>
<dbReference type="EMBL" id="MU003697">
    <property type="protein sequence ID" value="KAF2812583.1"/>
    <property type="molecule type" value="Genomic_DNA"/>
</dbReference>
<feature type="signal peptide" evidence="1">
    <location>
        <begin position="1"/>
        <end position="19"/>
    </location>
</feature>